<keyword evidence="2" id="KW-1185">Reference proteome</keyword>
<dbReference type="RefSeq" id="WP_204071936.1">
    <property type="nucleotide sequence ID" value="NZ_BAABHI010000012.1"/>
</dbReference>
<dbReference type="InterPro" id="IPR023393">
    <property type="entry name" value="START-like_dom_sf"/>
</dbReference>
<protein>
    <recommendedName>
        <fullName evidence="3">Polyketide cyclase / dehydrase and lipid transport</fullName>
    </recommendedName>
</protein>
<dbReference type="EMBL" id="BOOP01000004">
    <property type="protein sequence ID" value="GII36203.1"/>
    <property type="molecule type" value="Genomic_DNA"/>
</dbReference>
<accession>A0A8J3U057</accession>
<dbReference type="InterPro" id="IPR019587">
    <property type="entry name" value="Polyketide_cyclase/dehydratase"/>
</dbReference>
<name>A0A8J3U057_9ACTN</name>
<dbReference type="AlphaFoldDB" id="A0A8J3U057"/>
<comment type="caution">
    <text evidence="1">The sequence shown here is derived from an EMBL/GenBank/DDBJ whole genome shotgun (WGS) entry which is preliminary data.</text>
</comment>
<reference evidence="1 2" key="1">
    <citation type="submission" date="2021-01" db="EMBL/GenBank/DDBJ databases">
        <title>Whole genome shotgun sequence of Planotetraspora phitsanulokensis NBRC 104273.</title>
        <authorList>
            <person name="Komaki H."/>
            <person name="Tamura T."/>
        </authorList>
    </citation>
    <scope>NUCLEOTIDE SEQUENCE [LARGE SCALE GENOMIC DNA]</scope>
    <source>
        <strain evidence="1 2">NBRC 104273</strain>
    </source>
</reference>
<proteinExistence type="predicted"/>
<dbReference type="Gene3D" id="3.30.530.20">
    <property type="match status" value="1"/>
</dbReference>
<dbReference type="Proteomes" id="UP000622547">
    <property type="component" value="Unassembled WGS sequence"/>
</dbReference>
<dbReference type="SUPFAM" id="SSF55961">
    <property type="entry name" value="Bet v1-like"/>
    <property type="match status" value="1"/>
</dbReference>
<gene>
    <name evidence="1" type="ORF">Pph01_12060</name>
</gene>
<evidence type="ECO:0008006" key="3">
    <source>
        <dbReference type="Google" id="ProtNLM"/>
    </source>
</evidence>
<dbReference type="Pfam" id="PF10604">
    <property type="entry name" value="Polyketide_cyc2"/>
    <property type="match status" value="1"/>
</dbReference>
<organism evidence="1 2">
    <name type="scientific">Planotetraspora phitsanulokensis</name>
    <dbReference type="NCBI Taxonomy" id="575192"/>
    <lineage>
        <taxon>Bacteria</taxon>
        <taxon>Bacillati</taxon>
        <taxon>Actinomycetota</taxon>
        <taxon>Actinomycetes</taxon>
        <taxon>Streptosporangiales</taxon>
        <taxon>Streptosporangiaceae</taxon>
        <taxon>Planotetraspora</taxon>
    </lineage>
</organism>
<evidence type="ECO:0000313" key="1">
    <source>
        <dbReference type="EMBL" id="GII36203.1"/>
    </source>
</evidence>
<sequence length="149" mass="16073">MTIPATIDQSAPVLSHHDVDIHAPIDTVWRLHTGIDAWPTWHPDITAARLDGAVEPGSSFTWTSYGFTVTSTIYDVSACSRLLWGGTADGITGVHEWLFVETPGGVHVATSESFAGAPVEADPDTMRSMLDMSLRAWLARLKAAAEQTV</sequence>
<evidence type="ECO:0000313" key="2">
    <source>
        <dbReference type="Proteomes" id="UP000622547"/>
    </source>
</evidence>